<proteinExistence type="inferred from homology"/>
<gene>
    <name evidence="4" type="ORF">KZJ38_04160</name>
</gene>
<dbReference type="PANTHER" id="PTHR42760">
    <property type="entry name" value="SHORT-CHAIN DEHYDROGENASES/REDUCTASES FAMILY MEMBER"/>
    <property type="match status" value="1"/>
</dbReference>
<evidence type="ECO:0000256" key="3">
    <source>
        <dbReference type="SAM" id="MobiDB-lite"/>
    </source>
</evidence>
<name>A0ABX8URJ5_9BURK</name>
<dbReference type="EMBL" id="CP080095">
    <property type="protein sequence ID" value="QYD69565.1"/>
    <property type="molecule type" value="Genomic_DNA"/>
</dbReference>
<accession>A0ABX8URJ5</accession>
<dbReference type="Pfam" id="PF13561">
    <property type="entry name" value="adh_short_C2"/>
    <property type="match status" value="1"/>
</dbReference>
<dbReference type="CDD" id="cd05233">
    <property type="entry name" value="SDR_c"/>
    <property type="match status" value="1"/>
</dbReference>
<dbReference type="NCBIfam" id="NF005469">
    <property type="entry name" value="PRK07063.1"/>
    <property type="match status" value="1"/>
</dbReference>
<evidence type="ECO:0000313" key="5">
    <source>
        <dbReference type="Proteomes" id="UP000826462"/>
    </source>
</evidence>
<evidence type="ECO:0000256" key="1">
    <source>
        <dbReference type="ARBA" id="ARBA00006484"/>
    </source>
</evidence>
<dbReference type="PROSITE" id="PS00061">
    <property type="entry name" value="ADH_SHORT"/>
    <property type="match status" value="1"/>
</dbReference>
<dbReference type="PRINTS" id="PR00080">
    <property type="entry name" value="SDRFAMILY"/>
</dbReference>
<feature type="region of interest" description="Disordered" evidence="3">
    <location>
        <begin position="66"/>
        <end position="98"/>
    </location>
</feature>
<dbReference type="InterPro" id="IPR036291">
    <property type="entry name" value="NAD(P)-bd_dom_sf"/>
</dbReference>
<dbReference type="PRINTS" id="PR00081">
    <property type="entry name" value="GDHRDH"/>
</dbReference>
<organism evidence="4 5">
    <name type="scientific">Paraburkholderia edwinii</name>
    <dbReference type="NCBI Taxonomy" id="2861782"/>
    <lineage>
        <taxon>Bacteria</taxon>
        <taxon>Pseudomonadati</taxon>
        <taxon>Pseudomonadota</taxon>
        <taxon>Betaproteobacteria</taxon>
        <taxon>Burkholderiales</taxon>
        <taxon>Burkholderiaceae</taxon>
        <taxon>Paraburkholderia</taxon>
    </lineage>
</organism>
<evidence type="ECO:0000313" key="4">
    <source>
        <dbReference type="EMBL" id="QYD69565.1"/>
    </source>
</evidence>
<dbReference type="InterPro" id="IPR020904">
    <property type="entry name" value="Sc_DH/Rdtase_CS"/>
</dbReference>
<dbReference type="Gene3D" id="3.40.50.720">
    <property type="entry name" value="NAD(P)-binding Rossmann-like Domain"/>
    <property type="match status" value="1"/>
</dbReference>
<protein>
    <submittedName>
        <fullName evidence="4">SDR family oxidoreductase</fullName>
    </submittedName>
</protein>
<dbReference type="Proteomes" id="UP000826462">
    <property type="component" value="Chromosome 1"/>
</dbReference>
<dbReference type="Pfam" id="PF00106">
    <property type="entry name" value="adh_short"/>
    <property type="match status" value="1"/>
</dbReference>
<sequence>MNRLASKVALITGAGRGIGAAIAHAFAREGAAVVLAELDIETAQQTAREIEAAVAAGNSVANGNASGGASATNGGRSGANSTGGASSTSGTSSASSVSSANSTSAARVLAVRTDVTQSASVQHAVDEAQRAFGPLDVLVNNAGINVFCDPLTMTDDDWRRCFAVDLDGVWNGCRAALPGMVERGRGSIVNIASTHSFKIIPGCFPYPVAKHGVIGLTRALGIEYAPRNVRVNAIAPGYIETQLTREWWDNQPDPAAAQQATLDLQPMKRIGRPEEVAMTAVFLASDEAPFINASCITVDGGRSALYHD</sequence>
<reference evidence="4 5" key="1">
    <citation type="submission" date="2021-07" db="EMBL/GenBank/DDBJ databases">
        <title>Paraburkholderia edwinii protects Aspergillus sp. from phenazines by acting as a toxin sponge.</title>
        <authorList>
            <person name="Dahlstrom K.M."/>
            <person name="Newman D.K."/>
        </authorList>
    </citation>
    <scope>NUCLEOTIDE SEQUENCE [LARGE SCALE GENOMIC DNA]</scope>
    <source>
        <strain evidence="4 5">Pe01</strain>
    </source>
</reference>
<evidence type="ECO:0000256" key="2">
    <source>
        <dbReference type="RuleBase" id="RU000363"/>
    </source>
</evidence>
<dbReference type="InterPro" id="IPR002347">
    <property type="entry name" value="SDR_fam"/>
</dbReference>
<dbReference type="RefSeq" id="WP_219798905.1">
    <property type="nucleotide sequence ID" value="NZ_CP080095.1"/>
</dbReference>
<dbReference type="SUPFAM" id="SSF51735">
    <property type="entry name" value="NAD(P)-binding Rossmann-fold domains"/>
    <property type="match status" value="1"/>
</dbReference>
<comment type="similarity">
    <text evidence="1 2">Belongs to the short-chain dehydrogenases/reductases (SDR) family.</text>
</comment>
<keyword evidence="5" id="KW-1185">Reference proteome</keyword>